<gene>
    <name evidence="12" type="primary">XPO4</name>
</gene>
<dbReference type="Pfam" id="PF08767">
    <property type="entry name" value="CRM1_C"/>
    <property type="match status" value="1"/>
</dbReference>
<reference evidence="12" key="2">
    <citation type="submission" date="2025-09" db="UniProtKB">
        <authorList>
            <consortium name="Ensembl"/>
        </authorList>
    </citation>
    <scope>IDENTIFICATION</scope>
</reference>
<evidence type="ECO:0000256" key="2">
    <source>
        <dbReference type="ARBA" id="ARBA00004496"/>
    </source>
</evidence>
<keyword evidence="4" id="KW-0813">Transport</keyword>
<reference evidence="12" key="1">
    <citation type="submission" date="2025-08" db="UniProtKB">
        <authorList>
            <consortium name="Ensembl"/>
        </authorList>
    </citation>
    <scope>IDENTIFICATION</scope>
</reference>
<comment type="subunit">
    <text evidence="9">Interacts with Ran and cargo proteins in a GTP-dependent manner.</text>
</comment>
<sequence>MMAAALGPPEVIAQLENAAKVLMAPPSMVNNEQRQHAEHIFLSFRKSKSPFAVCKHILDLHFYVYFLVVVTVLLVASGIVNVFTMTFMFYSLQKYVREQILLAVAVIVKRGSLDKSIDCKSIFHEVSQLISSGNPTVQTLACSILTALLSEFSSSSKTSNIGLSMEFHGNCKRVFQEEDLRQIFMLTVEVLQEFSRRENLNAQMSSVFQRYLALANQVLTMFESSQNVLLKPTESWRETLLDSRVMELFFTVHRKIREDSDMAQDSLQCLAQLASLHGPIFPDEGSQIDYLAHFIEGLLNTINGIEIEDSEAVGISSIISNLITVFPRNVLTAIPNELFSSFVNCLTHLTCSFGRSAALEEVLDKDDMVYMEAYDKLLESWLTLVQDDKHFHKGFFTQHAVQVFNSYIQCHLAAPDGTRNLTANGVASREEEEISELQEDDRDQFSDQLASVGMLGRIAAEHCIPLLTRYTPSRETPWSKYSLFTIPWRALKVFKDFKHPYPRCFNSMSYTINHNFCSNKLLLFYTYRLLSAILRVSEVESRAIRADLTHLLSPQMGKDIVWFLKRWAKTYLLVDEKLYDQISLPFSTAFGADTEGSQWIIGYLLQKVISNLSVWSSEQDLANDTVQLLVTLVERRERANLVIQCENWWNLAKQFASRSPPLNFLSSPVQRTLMKALVLGGFAHMDTETKQQYWTEVLQPLQQRFLRVINQENFQQMCQQEEVKQEITATLEALCGIAEATQIDNVAILFNFLMDFLTNCIGLMEVYKNTPETVNLIIEVFVEVAHKQICYLGESKAMNLYEACLTLLQVYSKNNLGRQRIDVTAEEEQYQDLLLIMELLTNLLSKEFIDFSDTDEVFRGHEPGQTANRSVSAADVVLYGVNLILPLMSQDLLKFPTLCNQYYKLITFICEIFPEKIPQLPEDLFKSLMYSLELGMTSMSSEVCQLCLEALTPLAEQCAKAQETDSPLFLATRHFLKIPQQITTTVGYPWAEYSELVETLLSSQQDPVIYQRLADAFNKLTASSTPPTLDRKQKMAFLKSLEEFMANVGGLLCVK</sequence>
<dbReference type="GO" id="GO:0006611">
    <property type="term" value="P:protein export from nucleus"/>
    <property type="evidence" value="ECO:0007669"/>
    <property type="project" value="TreeGrafter"/>
</dbReference>
<dbReference type="GO" id="GO:0005643">
    <property type="term" value="C:nuclear pore"/>
    <property type="evidence" value="ECO:0007669"/>
    <property type="project" value="TreeGrafter"/>
</dbReference>
<keyword evidence="10" id="KW-0812">Transmembrane</keyword>
<evidence type="ECO:0000259" key="11">
    <source>
        <dbReference type="Pfam" id="PF08767"/>
    </source>
</evidence>
<dbReference type="FunFam" id="1.25.10.10:FF:000130">
    <property type="entry name" value="Exportin 4"/>
    <property type="match status" value="1"/>
</dbReference>
<evidence type="ECO:0000256" key="7">
    <source>
        <dbReference type="ARBA" id="ARBA00023242"/>
    </source>
</evidence>
<protein>
    <recommendedName>
        <fullName evidence="8">Exportin-4</fullName>
    </recommendedName>
</protein>
<evidence type="ECO:0000256" key="10">
    <source>
        <dbReference type="SAM" id="Phobius"/>
    </source>
</evidence>
<keyword evidence="10" id="KW-1133">Transmembrane helix</keyword>
<evidence type="ECO:0000256" key="5">
    <source>
        <dbReference type="ARBA" id="ARBA00022490"/>
    </source>
</evidence>
<dbReference type="Gene3D" id="1.25.10.10">
    <property type="entry name" value="Leucine-rich Repeat Variant"/>
    <property type="match status" value="2"/>
</dbReference>
<dbReference type="SUPFAM" id="SSF48371">
    <property type="entry name" value="ARM repeat"/>
    <property type="match status" value="1"/>
</dbReference>
<dbReference type="STRING" id="379532.ENSPCOP00000004993"/>
<keyword evidence="6" id="KW-0653">Protein transport</keyword>
<accession>A0A2K6ETE4</accession>
<dbReference type="AlphaFoldDB" id="A0A2K6ETE4"/>
<dbReference type="GO" id="GO:0005737">
    <property type="term" value="C:cytoplasm"/>
    <property type="evidence" value="ECO:0007669"/>
    <property type="project" value="UniProtKB-SubCell"/>
</dbReference>
<comment type="similarity">
    <text evidence="3">Belongs to the exportin family.</text>
</comment>
<keyword evidence="7" id="KW-0539">Nucleus</keyword>
<evidence type="ECO:0000313" key="13">
    <source>
        <dbReference type="Proteomes" id="UP000233160"/>
    </source>
</evidence>
<keyword evidence="5" id="KW-0963">Cytoplasm</keyword>
<evidence type="ECO:0000313" key="12">
    <source>
        <dbReference type="Ensembl" id="ENSPCOP00000004993.1"/>
    </source>
</evidence>
<dbReference type="InterPro" id="IPR011989">
    <property type="entry name" value="ARM-like"/>
</dbReference>
<evidence type="ECO:0000256" key="6">
    <source>
        <dbReference type="ARBA" id="ARBA00022927"/>
    </source>
</evidence>
<dbReference type="GeneTree" id="ENSGT00940000153139"/>
<dbReference type="InterPro" id="IPR014877">
    <property type="entry name" value="XPO1_C_dom"/>
</dbReference>
<evidence type="ECO:0000256" key="3">
    <source>
        <dbReference type="ARBA" id="ARBA00009466"/>
    </source>
</evidence>
<dbReference type="GO" id="GO:0005049">
    <property type="term" value="F:nuclear export signal receptor activity"/>
    <property type="evidence" value="ECO:0007669"/>
    <property type="project" value="InterPro"/>
</dbReference>
<proteinExistence type="inferred from homology"/>
<organism evidence="12 13">
    <name type="scientific">Propithecus coquereli</name>
    <name type="common">Coquerel's sifaka</name>
    <name type="synonym">Propithecus verreauxi coquereli</name>
    <dbReference type="NCBI Taxonomy" id="379532"/>
    <lineage>
        <taxon>Eukaryota</taxon>
        <taxon>Metazoa</taxon>
        <taxon>Chordata</taxon>
        <taxon>Craniata</taxon>
        <taxon>Vertebrata</taxon>
        <taxon>Euteleostomi</taxon>
        <taxon>Mammalia</taxon>
        <taxon>Eutheria</taxon>
        <taxon>Euarchontoglires</taxon>
        <taxon>Primates</taxon>
        <taxon>Strepsirrhini</taxon>
        <taxon>Lemuriformes</taxon>
        <taxon>Indriidae</taxon>
        <taxon>Propithecus</taxon>
    </lineage>
</organism>
<dbReference type="InterPro" id="IPR044189">
    <property type="entry name" value="XPO4/7-like"/>
</dbReference>
<comment type="subcellular location">
    <subcellularLocation>
        <location evidence="2">Cytoplasm</location>
    </subcellularLocation>
    <subcellularLocation>
        <location evidence="1">Nucleus</location>
    </subcellularLocation>
</comment>
<dbReference type="OMA" id="SCKSIFH"/>
<dbReference type="PANTHER" id="PTHR12596:SF1">
    <property type="entry name" value="EXPORTIN-4"/>
    <property type="match status" value="1"/>
</dbReference>
<keyword evidence="13" id="KW-1185">Reference proteome</keyword>
<dbReference type="Proteomes" id="UP000233160">
    <property type="component" value="Unassembled WGS sequence"/>
</dbReference>
<name>A0A2K6ETE4_PROCO</name>
<keyword evidence="10" id="KW-0472">Membrane</keyword>
<dbReference type="InterPro" id="IPR016024">
    <property type="entry name" value="ARM-type_fold"/>
</dbReference>
<dbReference type="Ensembl" id="ENSPCOT00000015325.1">
    <property type="protein sequence ID" value="ENSPCOP00000004993.1"/>
    <property type="gene ID" value="ENSPCOG00000013299.1"/>
</dbReference>
<dbReference type="FunFam" id="1.25.10.10:FF:000077">
    <property type="entry name" value="Exportin 4"/>
    <property type="match status" value="1"/>
</dbReference>
<feature type="transmembrane region" description="Helical" evidence="10">
    <location>
        <begin position="62"/>
        <end position="90"/>
    </location>
</feature>
<dbReference type="PANTHER" id="PTHR12596">
    <property type="entry name" value="EXPORTIN 4,7-RELATED"/>
    <property type="match status" value="1"/>
</dbReference>
<evidence type="ECO:0000256" key="9">
    <source>
        <dbReference type="ARBA" id="ARBA00065820"/>
    </source>
</evidence>
<feature type="domain" description="Exportin-1 C-terminal" evidence="11">
    <location>
        <begin position="885"/>
        <end position="984"/>
    </location>
</feature>
<evidence type="ECO:0000256" key="1">
    <source>
        <dbReference type="ARBA" id="ARBA00004123"/>
    </source>
</evidence>
<evidence type="ECO:0000256" key="4">
    <source>
        <dbReference type="ARBA" id="ARBA00022448"/>
    </source>
</evidence>
<evidence type="ECO:0000256" key="8">
    <source>
        <dbReference type="ARBA" id="ARBA00040444"/>
    </source>
</evidence>